<keyword evidence="1" id="KW-0479">Metal-binding</keyword>
<keyword evidence="2" id="KW-0863">Zinc-finger</keyword>
<protein>
    <recommendedName>
        <fullName evidence="6">PNPLA domain-containing protein</fullName>
    </recommendedName>
</protein>
<evidence type="ECO:0000313" key="5">
    <source>
        <dbReference type="Proteomes" id="UP000034164"/>
    </source>
</evidence>
<evidence type="ECO:0000256" key="3">
    <source>
        <dbReference type="ARBA" id="ARBA00022833"/>
    </source>
</evidence>
<dbReference type="GO" id="GO:0016020">
    <property type="term" value="C:membrane"/>
    <property type="evidence" value="ECO:0007669"/>
    <property type="project" value="TreeGrafter"/>
</dbReference>
<proteinExistence type="predicted"/>
<dbReference type="PROSITE" id="PS00518">
    <property type="entry name" value="ZF_RING_1"/>
    <property type="match status" value="1"/>
</dbReference>
<keyword evidence="3" id="KW-0862">Zinc</keyword>
<name>A0A0G2HQ87_9EURO</name>
<dbReference type="GO" id="GO:0019369">
    <property type="term" value="P:arachidonate metabolic process"/>
    <property type="evidence" value="ECO:0007669"/>
    <property type="project" value="TreeGrafter"/>
</dbReference>
<evidence type="ECO:0000256" key="2">
    <source>
        <dbReference type="ARBA" id="ARBA00022771"/>
    </source>
</evidence>
<dbReference type="AlphaFoldDB" id="A0A0G2HQ87"/>
<sequence>MSQCDHISWVSLVGGEAGPLLESGWRMARVIAGMHKPSNQFPQLIFLIGGKIKDGALRQLCRTNHRRSRYRQQHTVNLQADNTSLQSTYPRIFADCDPTRRAVIRTLSSPHLCHRHESVPVQWPDSSLDPFHLILARLLFLFCDVICIFADDVGGLEAVRSLLTTWATIGSASTLPNATRPRIIIITGKDNESITQALLDEDFFLLEILNKTLFPSTFADISISRHPLDELSPDARYLDLHADIARELDLARVARKTHQVLFSATHMNAFYEDALRHVAADMFTPFNFIHSSRRLNPQVFGKCALAEVLCQDVNNQLERLFESMSTKGESSSHVHRYNLNQRRKQLGLIKLNSVCLVCVVRCAEYRLPCSHALCDSCVERFGEGCAGAERGNISLDIGICQHDVENCSDHFRQRAKGFFEGQQTGRVAKLRHLLKIWTTDGMYDSRTLEHVFIQHYGATLRMFDTPRTMVAGWRVAVTSTTVADGTPFLFTNYNGETPLRNDLYACLRTRVDDEPFVWQALFPSMDIPSVGSFQDGGMKQRHNNPIRLGLSEVRRLWPRTPKPQVVISLGTGTVAKILKPSYSRNILLDGWLPRIYRSYMSSFDGEDIWNELHDELDNQSCKNYFRFNHSFVGARPSMIDISAMEKISRSIQKHPPMVDKMEEALSTLLASSLFLEMDTLPEFRTGFFHCVGSIKCYGPTRPIIRALLALRPTRHEIYKDDINLGLYLSEDDICPECHRYCRPVRFTVRHLLEKMTMTLRSNDTTLFLNGFPNSAQWFIDEQGLDGAFGVSNHGAPFRVQCDTCERRLNGKDKKRKYMDI</sequence>
<accession>A0A0G2HQ87</accession>
<dbReference type="VEuPathDB" id="FungiDB:EMCG_04994"/>
<dbReference type="CDD" id="cd07199">
    <property type="entry name" value="Pat17_PNPLA8_PNPLA9_like"/>
    <property type="match status" value="1"/>
</dbReference>
<dbReference type="OrthoDB" id="194358at2759"/>
<comment type="caution">
    <text evidence="4">The sequence shown here is derived from an EMBL/GenBank/DDBJ whole genome shotgun (WGS) entry which is preliminary data.</text>
</comment>
<organism evidence="4 5">
    <name type="scientific">[Emmonsia] crescens</name>
    <dbReference type="NCBI Taxonomy" id="73230"/>
    <lineage>
        <taxon>Eukaryota</taxon>
        <taxon>Fungi</taxon>
        <taxon>Dikarya</taxon>
        <taxon>Ascomycota</taxon>
        <taxon>Pezizomycotina</taxon>
        <taxon>Eurotiomycetes</taxon>
        <taxon>Eurotiomycetidae</taxon>
        <taxon>Onygenales</taxon>
        <taxon>Ajellomycetaceae</taxon>
        <taxon>Emergomyces</taxon>
    </lineage>
</organism>
<dbReference type="PANTHER" id="PTHR24185">
    <property type="entry name" value="CALCIUM-INDEPENDENT PHOSPHOLIPASE A2-GAMMA"/>
    <property type="match status" value="1"/>
</dbReference>
<gene>
    <name evidence="4" type="ORF">EMCG_04994</name>
</gene>
<dbReference type="InterPro" id="IPR016035">
    <property type="entry name" value="Acyl_Trfase/lysoPLipase"/>
</dbReference>
<dbReference type="GO" id="GO:0047499">
    <property type="term" value="F:calcium-independent phospholipase A2 activity"/>
    <property type="evidence" value="ECO:0007669"/>
    <property type="project" value="TreeGrafter"/>
</dbReference>
<dbReference type="InterPro" id="IPR017907">
    <property type="entry name" value="Znf_RING_CS"/>
</dbReference>
<evidence type="ECO:0000256" key="1">
    <source>
        <dbReference type="ARBA" id="ARBA00022723"/>
    </source>
</evidence>
<evidence type="ECO:0008006" key="6">
    <source>
        <dbReference type="Google" id="ProtNLM"/>
    </source>
</evidence>
<dbReference type="EMBL" id="LCZI01001563">
    <property type="protein sequence ID" value="KKZ60267.1"/>
    <property type="molecule type" value="Genomic_DNA"/>
</dbReference>
<dbReference type="GO" id="GO:0008270">
    <property type="term" value="F:zinc ion binding"/>
    <property type="evidence" value="ECO:0007669"/>
    <property type="project" value="UniProtKB-KW"/>
</dbReference>
<dbReference type="Proteomes" id="UP000034164">
    <property type="component" value="Unassembled WGS sequence"/>
</dbReference>
<dbReference type="PANTHER" id="PTHR24185:SF8">
    <property type="entry name" value="PNPLA DOMAIN-CONTAINING PROTEIN"/>
    <property type="match status" value="1"/>
</dbReference>
<evidence type="ECO:0000313" key="4">
    <source>
        <dbReference type="EMBL" id="KKZ60267.1"/>
    </source>
</evidence>
<reference evidence="5" key="1">
    <citation type="journal article" date="2015" name="PLoS Genet.">
        <title>The dynamic genome and transcriptome of the human fungal pathogen Blastomyces and close relative Emmonsia.</title>
        <authorList>
            <person name="Munoz J.F."/>
            <person name="Gauthier G.M."/>
            <person name="Desjardins C.A."/>
            <person name="Gallo J.E."/>
            <person name="Holder J."/>
            <person name="Sullivan T.D."/>
            <person name="Marty A.J."/>
            <person name="Carmen J.C."/>
            <person name="Chen Z."/>
            <person name="Ding L."/>
            <person name="Gujja S."/>
            <person name="Magrini V."/>
            <person name="Misas E."/>
            <person name="Mitreva M."/>
            <person name="Priest M."/>
            <person name="Saif S."/>
            <person name="Whiston E.A."/>
            <person name="Young S."/>
            <person name="Zeng Q."/>
            <person name="Goldman W.E."/>
            <person name="Mardis E.R."/>
            <person name="Taylor J.W."/>
            <person name="McEwen J.G."/>
            <person name="Clay O.K."/>
            <person name="Klein B.S."/>
            <person name="Cuomo C.A."/>
        </authorList>
    </citation>
    <scope>NUCLEOTIDE SEQUENCE [LARGE SCALE GENOMIC DNA]</scope>
    <source>
        <strain evidence="5">UAMH 3008</strain>
    </source>
</reference>
<dbReference type="SUPFAM" id="SSF52151">
    <property type="entry name" value="FabD/lysophospholipase-like"/>
    <property type="match status" value="1"/>
</dbReference>
<dbReference type="Gene3D" id="3.40.1090.10">
    <property type="entry name" value="Cytosolic phospholipase A2 catalytic domain"/>
    <property type="match status" value="1"/>
</dbReference>